<dbReference type="GO" id="GO:0031012">
    <property type="term" value="C:extracellular matrix"/>
    <property type="evidence" value="ECO:0007669"/>
    <property type="project" value="TreeGrafter"/>
</dbReference>
<dbReference type="GO" id="GO:0007508">
    <property type="term" value="P:larval heart development"/>
    <property type="evidence" value="ECO:0007669"/>
    <property type="project" value="TreeGrafter"/>
</dbReference>
<dbReference type="EMBL" id="QRBI01000107">
    <property type="protein sequence ID" value="RMC11936.1"/>
    <property type="molecule type" value="Genomic_DNA"/>
</dbReference>
<evidence type="ECO:0008006" key="3">
    <source>
        <dbReference type="Google" id="ProtNLM"/>
    </source>
</evidence>
<keyword evidence="2" id="KW-1185">Reference proteome</keyword>
<organism evidence="1 2">
    <name type="scientific">Hirundo rustica rustica</name>
    <dbReference type="NCBI Taxonomy" id="333673"/>
    <lineage>
        <taxon>Eukaryota</taxon>
        <taxon>Metazoa</taxon>
        <taxon>Chordata</taxon>
        <taxon>Craniata</taxon>
        <taxon>Vertebrata</taxon>
        <taxon>Euteleostomi</taxon>
        <taxon>Archelosauria</taxon>
        <taxon>Archosauria</taxon>
        <taxon>Dinosauria</taxon>
        <taxon>Saurischia</taxon>
        <taxon>Theropoda</taxon>
        <taxon>Coelurosauria</taxon>
        <taxon>Aves</taxon>
        <taxon>Neognathae</taxon>
        <taxon>Neoaves</taxon>
        <taxon>Telluraves</taxon>
        <taxon>Australaves</taxon>
        <taxon>Passeriformes</taxon>
        <taxon>Sylvioidea</taxon>
        <taxon>Hirundinidae</taxon>
        <taxon>Hirundo</taxon>
    </lineage>
</organism>
<dbReference type="OrthoDB" id="6152807at2759"/>
<dbReference type="Gene3D" id="3.60.10.10">
    <property type="entry name" value="Endonuclease/exonuclease/phosphatase"/>
    <property type="match status" value="1"/>
</dbReference>
<comment type="caution">
    <text evidence="1">The sequence shown here is derived from an EMBL/GenBank/DDBJ whole genome shotgun (WGS) entry which is preliminary data.</text>
</comment>
<reference evidence="1 2" key="1">
    <citation type="submission" date="2018-07" db="EMBL/GenBank/DDBJ databases">
        <title>A high quality draft genome assembly of the barn swallow (H. rustica rustica).</title>
        <authorList>
            <person name="Formenti G."/>
            <person name="Chiara M."/>
            <person name="Poveda L."/>
            <person name="Francoijs K.-J."/>
            <person name="Bonisoli-Alquati A."/>
            <person name="Canova L."/>
            <person name="Gianfranceschi L."/>
            <person name="Horner D.S."/>
            <person name="Saino N."/>
        </authorList>
    </citation>
    <scope>NUCLEOTIDE SEQUENCE [LARGE SCALE GENOMIC DNA]</scope>
    <source>
        <strain evidence="1">Chelidonia</strain>
        <tissue evidence="1">Blood</tissue>
    </source>
</reference>
<dbReference type="AlphaFoldDB" id="A0A3M0KFL6"/>
<gene>
    <name evidence="1" type="ORF">DUI87_11065</name>
</gene>
<protein>
    <recommendedName>
        <fullName evidence="3">Endonuclease/exonuclease/phosphatase domain-containing protein</fullName>
    </recommendedName>
</protein>
<dbReference type="Proteomes" id="UP000269221">
    <property type="component" value="Unassembled WGS sequence"/>
</dbReference>
<accession>A0A3M0KFL6</accession>
<dbReference type="PANTHER" id="PTHR33395:SF22">
    <property type="entry name" value="REVERSE TRANSCRIPTASE DOMAIN-CONTAINING PROTEIN"/>
    <property type="match status" value="1"/>
</dbReference>
<dbReference type="InterPro" id="IPR036691">
    <property type="entry name" value="Endo/exonu/phosph_ase_sf"/>
</dbReference>
<dbReference type="GO" id="GO:0061343">
    <property type="term" value="P:cell adhesion involved in heart morphogenesis"/>
    <property type="evidence" value="ECO:0007669"/>
    <property type="project" value="TreeGrafter"/>
</dbReference>
<proteinExistence type="predicted"/>
<sequence>MAPSPSQKRGGTTCITGVLQWMGTSSSGETGEAEEVERWLFVIGRLWTPWKLRLMMIKLVPMGKNQGKANKGDILVGICYRAPNQDEEVDVVFYKKLENIPTPPAFGLVKDFNLVDICWEHNTAEKRHSRRFLECMEDNFLSQLVSKPTRGGTVLDLFTNRDGLVGDVGVGGCLGQSDHKTIEFSILGEARRGINKTYTLAFQRADFGLFKDLFRQFLGKQPLKTKESRKDGCASKPKT</sequence>
<dbReference type="PANTHER" id="PTHR33395">
    <property type="entry name" value="TRANSCRIPTASE, PUTATIVE-RELATED-RELATED"/>
    <property type="match status" value="1"/>
</dbReference>
<evidence type="ECO:0000313" key="2">
    <source>
        <dbReference type="Proteomes" id="UP000269221"/>
    </source>
</evidence>
<name>A0A3M0KFL6_HIRRU</name>
<evidence type="ECO:0000313" key="1">
    <source>
        <dbReference type="EMBL" id="RMC11936.1"/>
    </source>
</evidence>